<reference evidence="1 2" key="1">
    <citation type="submission" date="2020-08" db="EMBL/GenBank/DDBJ databases">
        <title>Genomic Encyclopedia of Type Strains, Phase IV (KMG-IV): sequencing the most valuable type-strain genomes for metagenomic binning, comparative biology and taxonomic classification.</title>
        <authorList>
            <person name="Goeker M."/>
        </authorList>
    </citation>
    <scope>NUCLEOTIDE SEQUENCE [LARGE SCALE GENOMIC DNA]</scope>
    <source>
        <strain evidence="1 2">DSM 11805</strain>
    </source>
</reference>
<name>A0A841RNV8_9BACI</name>
<dbReference type="AlphaFoldDB" id="A0A841RNV8"/>
<protein>
    <submittedName>
        <fullName evidence="1">SLAP domain-containing protein</fullName>
    </submittedName>
</protein>
<organism evidence="1 2">
    <name type="scientific">Gracilibacillus halotolerans</name>
    <dbReference type="NCBI Taxonomy" id="74386"/>
    <lineage>
        <taxon>Bacteria</taxon>
        <taxon>Bacillati</taxon>
        <taxon>Bacillota</taxon>
        <taxon>Bacilli</taxon>
        <taxon>Bacillales</taxon>
        <taxon>Bacillaceae</taxon>
        <taxon>Gracilibacillus</taxon>
    </lineage>
</organism>
<gene>
    <name evidence="1" type="ORF">GGQ92_002374</name>
</gene>
<dbReference type="RefSeq" id="WP_184248968.1">
    <property type="nucleotide sequence ID" value="NZ_BAAACU010000005.1"/>
</dbReference>
<comment type="caution">
    <text evidence="1">The sequence shown here is derived from an EMBL/GenBank/DDBJ whole genome shotgun (WGS) entry which is preliminary data.</text>
</comment>
<dbReference type="NCBIfam" id="TIGR04398">
    <property type="entry name" value="SLAP_DUP"/>
    <property type="match status" value="1"/>
</dbReference>
<dbReference type="EMBL" id="JACHON010000013">
    <property type="protein sequence ID" value="MBB6513562.1"/>
    <property type="molecule type" value="Genomic_DNA"/>
</dbReference>
<dbReference type="Proteomes" id="UP000572212">
    <property type="component" value="Unassembled WGS sequence"/>
</dbReference>
<proteinExistence type="predicted"/>
<dbReference type="InterPro" id="IPR030910">
    <property type="entry name" value="SLAP_dom"/>
</dbReference>
<evidence type="ECO:0000313" key="2">
    <source>
        <dbReference type="Proteomes" id="UP000572212"/>
    </source>
</evidence>
<keyword evidence="2" id="KW-1185">Reference proteome</keyword>
<sequence length="137" mass="15976">MQSFQLQEAWQRQISPDDKEQLIDLFNKTRNQMGETITCIPYRLAFNHRQDLLCTVLIHNTKDESIDLRNVMITIKKESKEVATNIFEDLPLQLPSKTSMPWTYIFPLNHYDTSLTIDDTNSIAVSLSEHTKNNNSF</sequence>
<accession>A0A841RNV8</accession>
<evidence type="ECO:0000313" key="1">
    <source>
        <dbReference type="EMBL" id="MBB6513562.1"/>
    </source>
</evidence>